<name>A0A1U7HJ85_9CHRO</name>
<dbReference type="RefSeq" id="WP_073550853.1">
    <property type="nucleotide sequence ID" value="NZ_CAWMVK010000007.1"/>
</dbReference>
<dbReference type="AlphaFoldDB" id="A0A1U7HJ85"/>
<dbReference type="EMBL" id="MRCC01000015">
    <property type="protein sequence ID" value="OKH23611.1"/>
    <property type="molecule type" value="Genomic_DNA"/>
</dbReference>
<evidence type="ECO:0000313" key="4">
    <source>
        <dbReference type="Proteomes" id="UP000185984"/>
    </source>
</evidence>
<evidence type="ECO:0000256" key="2">
    <source>
        <dbReference type="SAM" id="SignalP"/>
    </source>
</evidence>
<dbReference type="OrthoDB" id="460499at2"/>
<feature type="region of interest" description="Disordered" evidence="1">
    <location>
        <begin position="35"/>
        <end position="125"/>
    </location>
</feature>
<accession>A0A1U7HJ85</accession>
<sequence length="125" mass="13347">MRSIRFKFSALRPARVLIAICACVFLVLSSATPALSGTETPQPNAAPSAPQQGEANLTAIEKEAQKAALDDPYSRKETQVKANEGLNEIQGAADAEKMSRPENAQATSVEENSKSFLEALTGKKK</sequence>
<evidence type="ECO:0000256" key="1">
    <source>
        <dbReference type="SAM" id="MobiDB-lite"/>
    </source>
</evidence>
<reference evidence="3 4" key="1">
    <citation type="submission" date="2016-11" db="EMBL/GenBank/DDBJ databases">
        <title>Draft Genome Sequences of Nine Cyanobacterial Strains from Diverse Habitats.</title>
        <authorList>
            <person name="Zhu T."/>
            <person name="Hou S."/>
            <person name="Lu X."/>
            <person name="Hess W.R."/>
        </authorList>
    </citation>
    <scope>NUCLEOTIDE SEQUENCE [LARGE SCALE GENOMIC DNA]</scope>
    <source>
        <strain evidence="3 4">5.2 s.c.1</strain>
    </source>
</reference>
<dbReference type="STRING" id="247279.NIES1031_17395"/>
<protein>
    <submittedName>
        <fullName evidence="3">Low temperature-induced protein</fullName>
    </submittedName>
</protein>
<evidence type="ECO:0000313" key="3">
    <source>
        <dbReference type="EMBL" id="OKH23611.1"/>
    </source>
</evidence>
<feature type="compositionally biased region" description="Basic and acidic residues" evidence="1">
    <location>
        <begin position="60"/>
        <end position="79"/>
    </location>
</feature>
<keyword evidence="2" id="KW-0732">Signal</keyword>
<feature type="compositionally biased region" description="Low complexity" evidence="1">
    <location>
        <begin position="41"/>
        <end position="52"/>
    </location>
</feature>
<dbReference type="Proteomes" id="UP000185984">
    <property type="component" value="Unassembled WGS sequence"/>
</dbReference>
<feature type="chain" id="PRO_5012549931" evidence="2">
    <location>
        <begin position="37"/>
        <end position="125"/>
    </location>
</feature>
<organism evidence="3 4">
    <name type="scientific">Chroogloeocystis siderophila 5.2 s.c.1</name>
    <dbReference type="NCBI Taxonomy" id="247279"/>
    <lineage>
        <taxon>Bacteria</taxon>
        <taxon>Bacillati</taxon>
        <taxon>Cyanobacteriota</taxon>
        <taxon>Cyanophyceae</taxon>
        <taxon>Oscillatoriophycideae</taxon>
        <taxon>Chroococcales</taxon>
        <taxon>Chroococcaceae</taxon>
        <taxon>Chroogloeocystis</taxon>
    </lineage>
</organism>
<comment type="caution">
    <text evidence="3">The sequence shown here is derived from an EMBL/GenBank/DDBJ whole genome shotgun (WGS) entry which is preliminary data.</text>
</comment>
<gene>
    <name evidence="3" type="ORF">NIES1031_17395</name>
</gene>
<keyword evidence="4" id="KW-1185">Reference proteome</keyword>
<proteinExistence type="predicted"/>
<feature type="signal peptide" evidence="2">
    <location>
        <begin position="1"/>
        <end position="36"/>
    </location>
</feature>